<dbReference type="Proteomes" id="UP001497392">
    <property type="component" value="Unassembled WGS sequence"/>
</dbReference>
<accession>A0ABP1FTI5</accession>
<comment type="caution">
    <text evidence="1">The sequence shown here is derived from an EMBL/GenBank/DDBJ whole genome shotgun (WGS) entry which is preliminary data.</text>
</comment>
<proteinExistence type="predicted"/>
<dbReference type="CDD" id="cd10527">
    <property type="entry name" value="SET_LSMT"/>
    <property type="match status" value="1"/>
</dbReference>
<dbReference type="SUPFAM" id="SSF82199">
    <property type="entry name" value="SET domain"/>
    <property type="match status" value="1"/>
</dbReference>
<reference evidence="1 2" key="1">
    <citation type="submission" date="2024-06" db="EMBL/GenBank/DDBJ databases">
        <authorList>
            <person name="Kraege A."/>
            <person name="Thomma B."/>
        </authorList>
    </citation>
    <scope>NUCLEOTIDE SEQUENCE [LARGE SCALE GENOMIC DNA]</scope>
</reference>
<gene>
    <name evidence="1" type="primary">g5695</name>
    <name evidence="1" type="ORF">VP750_LOCUS4877</name>
</gene>
<sequence length="442" mass="48949">MSREGPPVQLMWMYNAYEKVDVYSKAFPKLMNGEAASGDCAGEAGSVRSGTEDEDEDKFRQWLSNYGGYVHPSLRLAESPSCQGRGWVACEDIDETTVATEPLIVIPFGLRLSSEDAAHALQQRCSKAWDASLMEDVCGMDAQRRGIPLAIALAYERKRAAASPFAAYLRLLPEGVPSLWMKPEQEVADFMGVIGWQGERGNRVIEGAKRQHDSNKSLFERALEAGNAGDELHISVSDAMWALSHVQSRRHEDGSRGGSIKPGFCFLNHDPSSAPLFGLGKGNGIAEENHSSDTLQLLLSNKSGMPRTLHKGEELFTCYKASTSACSEADLEDRLIRWGFPLPQPDASQGDAAGSRQDANRLYDPDLYHLSSQQSTQLSSRLMDLVYSNPWHPLARKHLTTASVHSPATSGRQQRWRRRQGRFWPCPSQRLHSAGVTRFAWV</sequence>
<protein>
    <submittedName>
        <fullName evidence="1">G5695 protein</fullName>
    </submittedName>
</protein>
<keyword evidence="2" id="KW-1185">Reference proteome</keyword>
<dbReference type="Gene3D" id="3.90.1410.10">
    <property type="entry name" value="set domain protein methyltransferase, domain 1"/>
    <property type="match status" value="1"/>
</dbReference>
<name>A0ABP1FTI5_9CHLO</name>
<dbReference type="EMBL" id="CAXHTA020000008">
    <property type="protein sequence ID" value="CAL5223218.1"/>
    <property type="molecule type" value="Genomic_DNA"/>
</dbReference>
<evidence type="ECO:0000313" key="2">
    <source>
        <dbReference type="Proteomes" id="UP001497392"/>
    </source>
</evidence>
<organism evidence="1 2">
    <name type="scientific">Coccomyxa viridis</name>
    <dbReference type="NCBI Taxonomy" id="1274662"/>
    <lineage>
        <taxon>Eukaryota</taxon>
        <taxon>Viridiplantae</taxon>
        <taxon>Chlorophyta</taxon>
        <taxon>core chlorophytes</taxon>
        <taxon>Trebouxiophyceae</taxon>
        <taxon>Trebouxiophyceae incertae sedis</taxon>
        <taxon>Coccomyxaceae</taxon>
        <taxon>Coccomyxa</taxon>
    </lineage>
</organism>
<dbReference type="PANTHER" id="PTHR13271">
    <property type="entry name" value="UNCHARACTERIZED PUTATIVE METHYLTRANSFERASE"/>
    <property type="match status" value="1"/>
</dbReference>
<evidence type="ECO:0000313" key="1">
    <source>
        <dbReference type="EMBL" id="CAL5223218.1"/>
    </source>
</evidence>
<dbReference type="InterPro" id="IPR046341">
    <property type="entry name" value="SET_dom_sf"/>
</dbReference>
<dbReference type="InterPro" id="IPR050600">
    <property type="entry name" value="SETD3_SETD6_MTase"/>
</dbReference>